<dbReference type="AlphaFoldDB" id="A6P0C4"/>
<dbReference type="Pfam" id="PF06094">
    <property type="entry name" value="GGACT"/>
    <property type="match status" value="1"/>
</dbReference>
<organism evidence="5 6">
    <name type="scientific">Pseudoflavonifractor capillosus ATCC 29799</name>
    <dbReference type="NCBI Taxonomy" id="411467"/>
    <lineage>
        <taxon>Bacteria</taxon>
        <taxon>Bacillati</taxon>
        <taxon>Bacillota</taxon>
        <taxon>Clostridia</taxon>
        <taxon>Eubacteriales</taxon>
        <taxon>Oscillospiraceae</taxon>
        <taxon>Pseudoflavonifractor</taxon>
    </lineage>
</organism>
<evidence type="ECO:0000313" key="5">
    <source>
        <dbReference type="EMBL" id="EDM98274.1"/>
    </source>
</evidence>
<accession>A6P0C4</accession>
<dbReference type="InterPro" id="IPR017939">
    <property type="entry name" value="G-Glutamylcylcotransferase"/>
</dbReference>
<dbReference type="PANTHER" id="PTHR12935:SF0">
    <property type="entry name" value="GAMMA-GLUTAMYLCYCLOTRANSFERASE"/>
    <property type="match status" value="1"/>
</dbReference>
<dbReference type="InterPro" id="IPR036568">
    <property type="entry name" value="GGCT-like_sf"/>
</dbReference>
<dbReference type="STRING" id="411467.BACCAP_03934"/>
<dbReference type="EMBL" id="AAXG02000041">
    <property type="protein sequence ID" value="EDM98274.1"/>
    <property type="molecule type" value="Genomic_DNA"/>
</dbReference>
<dbReference type="RefSeq" id="WP_006574420.1">
    <property type="nucleotide sequence ID" value="NZ_AAXG02000041.1"/>
</dbReference>
<comment type="caution">
    <text evidence="5">The sequence shown here is derived from an EMBL/GenBank/DDBJ whole genome shotgun (WGS) entry which is preliminary data.</text>
</comment>
<sequence>MYFAYGSNINLDQMAYRCPAAQVVGPVVLEGYELLFRGNASGNGVATIKPKEGQQVHGLLWRITPGCERSLDLYEGYPHLYEKESVAVRDNAGRQLTVMAYVMTDGDRWRSPALPSEYYYQGIRDGYRQNGLPLSKLKQAWEYCAKELDQESSRLNRICGGQAKSPKKQRGKER</sequence>
<reference evidence="5 6" key="1">
    <citation type="submission" date="2007-04" db="EMBL/GenBank/DDBJ databases">
        <authorList>
            <person name="Fulton L."/>
            <person name="Clifton S."/>
            <person name="Fulton B."/>
            <person name="Xu J."/>
            <person name="Minx P."/>
            <person name="Pepin K.H."/>
            <person name="Johnson M."/>
            <person name="Thiruvilangam P."/>
            <person name="Bhonagiri V."/>
            <person name="Nash W.E."/>
            <person name="Mardis E.R."/>
            <person name="Wilson R.K."/>
        </authorList>
    </citation>
    <scope>NUCLEOTIDE SEQUENCE [LARGE SCALE GENOMIC DNA]</scope>
    <source>
        <strain evidence="5 6">ATCC 29799</strain>
    </source>
</reference>
<evidence type="ECO:0000313" key="6">
    <source>
        <dbReference type="Proteomes" id="UP000003639"/>
    </source>
</evidence>
<dbReference type="InterPro" id="IPR013024">
    <property type="entry name" value="GGCT-like"/>
</dbReference>
<evidence type="ECO:0000256" key="1">
    <source>
        <dbReference type="ARBA" id="ARBA00023239"/>
    </source>
</evidence>
<dbReference type="GO" id="GO:0003839">
    <property type="term" value="F:gamma-glutamylcyclotransferase activity"/>
    <property type="evidence" value="ECO:0007669"/>
    <property type="project" value="InterPro"/>
</dbReference>
<dbReference type="Gene3D" id="3.10.490.10">
    <property type="entry name" value="Gamma-glutamyl cyclotransferase-like"/>
    <property type="match status" value="1"/>
</dbReference>
<proteinExistence type="predicted"/>
<dbReference type="eggNOG" id="COG2105">
    <property type="taxonomic scope" value="Bacteria"/>
</dbReference>
<evidence type="ECO:0000256" key="3">
    <source>
        <dbReference type="PIRSR" id="PIRSR617939-2"/>
    </source>
</evidence>
<keyword evidence="1" id="KW-0456">Lyase</keyword>
<name>A6P0C4_9FIRM</name>
<protein>
    <submittedName>
        <fullName evidence="5">AIG2-like family protein</fullName>
    </submittedName>
</protein>
<keyword evidence="6" id="KW-1185">Reference proteome</keyword>
<dbReference type="OrthoDB" id="158990at2"/>
<feature type="active site" description="Proton acceptor" evidence="2">
    <location>
        <position position="75"/>
    </location>
</feature>
<evidence type="ECO:0000259" key="4">
    <source>
        <dbReference type="Pfam" id="PF06094"/>
    </source>
</evidence>
<dbReference type="InterPro" id="IPR009288">
    <property type="entry name" value="AIG2-like_dom"/>
</dbReference>
<reference evidence="5 6" key="2">
    <citation type="submission" date="2007-06" db="EMBL/GenBank/DDBJ databases">
        <title>Draft genome sequence of Pseudoflavonifractor capillosus ATCC 29799.</title>
        <authorList>
            <person name="Sudarsanam P."/>
            <person name="Ley R."/>
            <person name="Guruge J."/>
            <person name="Turnbaugh P.J."/>
            <person name="Mahowald M."/>
            <person name="Liep D."/>
            <person name="Gordon J."/>
        </authorList>
    </citation>
    <scope>NUCLEOTIDE SEQUENCE [LARGE SCALE GENOMIC DNA]</scope>
    <source>
        <strain evidence="5 6">ATCC 29799</strain>
    </source>
</reference>
<dbReference type="SUPFAM" id="SSF110857">
    <property type="entry name" value="Gamma-glutamyl cyclotransferase-like"/>
    <property type="match status" value="1"/>
</dbReference>
<dbReference type="CDD" id="cd06661">
    <property type="entry name" value="GGCT_like"/>
    <property type="match status" value="1"/>
</dbReference>
<dbReference type="Proteomes" id="UP000003639">
    <property type="component" value="Unassembled WGS sequence"/>
</dbReference>
<feature type="binding site" evidence="3">
    <location>
        <position position="119"/>
    </location>
    <ligand>
        <name>substrate</name>
    </ligand>
</feature>
<evidence type="ECO:0000256" key="2">
    <source>
        <dbReference type="PIRSR" id="PIRSR617939-1"/>
    </source>
</evidence>
<feature type="binding site" evidence="3">
    <location>
        <begin position="2"/>
        <end position="7"/>
    </location>
    <ligand>
        <name>substrate</name>
    </ligand>
</feature>
<gene>
    <name evidence="5" type="ORF">BACCAP_03934</name>
</gene>
<dbReference type="PANTHER" id="PTHR12935">
    <property type="entry name" value="GAMMA-GLUTAMYLCYCLOTRANSFERASE"/>
    <property type="match status" value="1"/>
</dbReference>
<feature type="domain" description="Gamma-glutamylcyclotransferase AIG2-like" evidence="4">
    <location>
        <begin position="2"/>
        <end position="116"/>
    </location>
</feature>